<evidence type="ECO:0000313" key="7">
    <source>
        <dbReference type="EMBL" id="KUF83297.1"/>
    </source>
</evidence>
<keyword evidence="3 5" id="KW-0964">Secreted</keyword>
<feature type="signal peptide" evidence="5">
    <location>
        <begin position="1"/>
        <end position="20"/>
    </location>
</feature>
<dbReference type="AlphaFoldDB" id="A0A0W8C5A5"/>
<evidence type="ECO:0000313" key="6">
    <source>
        <dbReference type="EMBL" id="KUF79271.1"/>
    </source>
</evidence>
<evidence type="ECO:0000256" key="1">
    <source>
        <dbReference type="ARBA" id="ARBA00004613"/>
    </source>
</evidence>
<comment type="caution">
    <text evidence="6">The sequence shown here is derived from an EMBL/GenBank/DDBJ whole genome shotgun (WGS) entry which is preliminary data.</text>
</comment>
<dbReference type="EMBL" id="LNFO01003317">
    <property type="protein sequence ID" value="KUF83297.1"/>
    <property type="molecule type" value="Genomic_DNA"/>
</dbReference>
<dbReference type="InterPro" id="IPR031825">
    <property type="entry name" value="RXLR"/>
</dbReference>
<evidence type="ECO:0000256" key="3">
    <source>
        <dbReference type="ARBA" id="ARBA00022525"/>
    </source>
</evidence>
<keyword evidence="4 5" id="KW-0732">Signal</keyword>
<comment type="similarity">
    <text evidence="2 5">Belongs to the RxLR effector family.</text>
</comment>
<evidence type="ECO:0000313" key="8">
    <source>
        <dbReference type="EMBL" id="KUF84316.1"/>
    </source>
</evidence>
<accession>A0A0W8C5A5</accession>
<organism evidence="6 9">
    <name type="scientific">Phytophthora nicotianae</name>
    <name type="common">Potato buckeye rot agent</name>
    <name type="synonym">Phytophthora parasitica</name>
    <dbReference type="NCBI Taxonomy" id="4792"/>
    <lineage>
        <taxon>Eukaryota</taxon>
        <taxon>Sar</taxon>
        <taxon>Stramenopiles</taxon>
        <taxon>Oomycota</taxon>
        <taxon>Peronosporomycetes</taxon>
        <taxon>Peronosporales</taxon>
        <taxon>Peronosporaceae</taxon>
        <taxon>Phytophthora</taxon>
    </lineage>
</organism>
<dbReference type="EMBL" id="LNFO01004890">
    <property type="protein sequence ID" value="KUF79271.1"/>
    <property type="molecule type" value="Genomic_DNA"/>
</dbReference>
<dbReference type="Proteomes" id="UP000052943">
    <property type="component" value="Unassembled WGS sequence"/>
</dbReference>
<proteinExistence type="inferred from homology"/>
<dbReference type="GO" id="GO:0005576">
    <property type="term" value="C:extracellular region"/>
    <property type="evidence" value="ECO:0007669"/>
    <property type="project" value="UniProtKB-SubCell"/>
</dbReference>
<sequence>MRFCYIVFAVTATLLASTNAVSTDAQHNQISQSTSEIVAATQIDVSVKRSLRSSKYIKEEEDTVDSLDDTEERRGGVLSKNLMKIVKERNTPIAVNIAKLNPKQQEKIVDILYSQSRTLEYFAKKLGLRSAADTTHRNSPFFQAWSSYFLNGKKPKKIPEIWI</sequence>
<evidence type="ECO:0000313" key="9">
    <source>
        <dbReference type="Proteomes" id="UP000052943"/>
    </source>
</evidence>
<evidence type="ECO:0000256" key="2">
    <source>
        <dbReference type="ARBA" id="ARBA00010400"/>
    </source>
</evidence>
<comment type="domain">
    <text evidence="5">The RxLR-dEER motif acts to carry the protein into the host cell cytoplasm through binding to cell surface phosphatidylinositol-3-phosphate.</text>
</comment>
<protein>
    <recommendedName>
        <fullName evidence="5">RxLR effector protein</fullName>
    </recommendedName>
</protein>
<feature type="chain" id="PRO_5007440231" description="RxLR effector protein" evidence="5">
    <location>
        <begin position="21"/>
        <end position="163"/>
    </location>
</feature>
<dbReference type="OrthoDB" id="98107at2759"/>
<gene>
    <name evidence="8" type="ORF">AM587_10000284</name>
    <name evidence="7" type="ORF">AM587_10002415</name>
    <name evidence="6" type="ORF">AM587_10004049</name>
</gene>
<dbReference type="Pfam" id="PF16810">
    <property type="entry name" value="RXLR"/>
    <property type="match status" value="1"/>
</dbReference>
<reference evidence="6 9" key="1">
    <citation type="submission" date="2015-11" db="EMBL/GenBank/DDBJ databases">
        <title>Genomes and virulence difference between two physiological races of Phytophthora nicotianae.</title>
        <authorList>
            <person name="Liu H."/>
            <person name="Ma X."/>
            <person name="Yu H."/>
            <person name="Fang D."/>
            <person name="Li Y."/>
            <person name="Wang X."/>
            <person name="Wang W."/>
            <person name="Dong Y."/>
            <person name="Xiao B."/>
        </authorList>
    </citation>
    <scope>NUCLEOTIDE SEQUENCE [LARGE SCALE GENOMIC DNA]</scope>
    <source>
        <strain evidence="6">Race 0</strain>
        <strain evidence="9">race 0</strain>
    </source>
</reference>
<evidence type="ECO:0000256" key="4">
    <source>
        <dbReference type="ARBA" id="ARBA00022729"/>
    </source>
</evidence>
<evidence type="ECO:0000256" key="5">
    <source>
        <dbReference type="RuleBase" id="RU367124"/>
    </source>
</evidence>
<comment type="function">
    <text evidence="5">Effector that suppresses plant defense responses during pathogen infection.</text>
</comment>
<comment type="subcellular location">
    <subcellularLocation>
        <location evidence="1 5">Secreted</location>
    </subcellularLocation>
</comment>
<name>A0A0W8C5A5_PHYNI</name>
<dbReference type="EMBL" id="LNFO01002929">
    <property type="protein sequence ID" value="KUF84316.1"/>
    <property type="molecule type" value="Genomic_DNA"/>
</dbReference>